<evidence type="ECO:0000313" key="1">
    <source>
        <dbReference type="EMBL" id="QHT90296.1"/>
    </source>
</evidence>
<accession>A0A6C0ICZ8</accession>
<proteinExistence type="predicted"/>
<organism evidence="1">
    <name type="scientific">viral metagenome</name>
    <dbReference type="NCBI Taxonomy" id="1070528"/>
    <lineage>
        <taxon>unclassified sequences</taxon>
        <taxon>metagenomes</taxon>
        <taxon>organismal metagenomes</taxon>
    </lineage>
</organism>
<dbReference type="EMBL" id="MN740153">
    <property type="protein sequence ID" value="QHT90296.1"/>
    <property type="molecule type" value="Genomic_DNA"/>
</dbReference>
<sequence>MASTRNKNTSGNYAAEQDSLLKIRQYEVYKGYRFNDQTCIPGNGLLPARLPLQMFDDNCDIESELRGIGSTNLVKPKTNTMLPPPDRHMASLHITQRAPVIIPKPLVISRDQRFTL</sequence>
<name>A0A6C0ICZ8_9ZZZZ</name>
<protein>
    <submittedName>
        <fullName evidence="1">Uncharacterized protein</fullName>
    </submittedName>
</protein>
<dbReference type="AlphaFoldDB" id="A0A6C0ICZ8"/>
<reference evidence="1" key="1">
    <citation type="journal article" date="2020" name="Nature">
        <title>Giant virus diversity and host interactions through global metagenomics.</title>
        <authorList>
            <person name="Schulz F."/>
            <person name="Roux S."/>
            <person name="Paez-Espino D."/>
            <person name="Jungbluth S."/>
            <person name="Walsh D.A."/>
            <person name="Denef V.J."/>
            <person name="McMahon K.D."/>
            <person name="Konstantinidis K.T."/>
            <person name="Eloe-Fadrosh E.A."/>
            <person name="Kyrpides N.C."/>
            <person name="Woyke T."/>
        </authorList>
    </citation>
    <scope>NUCLEOTIDE SEQUENCE</scope>
    <source>
        <strain evidence="1">GVMAG-M-3300023184-68</strain>
    </source>
</reference>